<dbReference type="EMBL" id="OZ034820">
    <property type="protein sequence ID" value="CAL1404532.1"/>
    <property type="molecule type" value="Genomic_DNA"/>
</dbReference>
<proteinExistence type="predicted"/>
<feature type="domain" description="Gnk2-homologous" evidence="2">
    <location>
        <begin position="21"/>
        <end position="133"/>
    </location>
</feature>
<feature type="chain" id="PRO_5043954315" description="Gnk2-homologous domain-containing protein" evidence="1">
    <location>
        <begin position="24"/>
        <end position="138"/>
    </location>
</feature>
<protein>
    <recommendedName>
        <fullName evidence="2">Gnk2-homologous domain-containing protein</fullName>
    </recommendedName>
</protein>
<name>A0AAV2G2Y7_9ROSI</name>
<dbReference type="AlphaFoldDB" id="A0AAV2G2Y7"/>
<dbReference type="PROSITE" id="PS51473">
    <property type="entry name" value="GNK2"/>
    <property type="match status" value="1"/>
</dbReference>
<evidence type="ECO:0000256" key="1">
    <source>
        <dbReference type="SAM" id="SignalP"/>
    </source>
</evidence>
<sequence length="138" mass="14453">MAMPVFGLLAVVSLSIFLPLVAVADFAVNCDAGSGRRLVAATVSALVEDLKDKVPDQPDWQYCNVLTSSRGLQAFGYGSCNTGMITSPANACRNCLSTAGDALMRRCIKSTGGAGEVKGPTYYCYLKIGTSSCASMIH</sequence>
<dbReference type="Proteomes" id="UP001497516">
    <property type="component" value="Chromosome 7"/>
</dbReference>
<evidence type="ECO:0000313" key="3">
    <source>
        <dbReference type="EMBL" id="CAL1404532.1"/>
    </source>
</evidence>
<dbReference type="InterPro" id="IPR002902">
    <property type="entry name" value="GNK2"/>
</dbReference>
<feature type="signal peptide" evidence="1">
    <location>
        <begin position="1"/>
        <end position="23"/>
    </location>
</feature>
<reference evidence="3 4" key="1">
    <citation type="submission" date="2024-04" db="EMBL/GenBank/DDBJ databases">
        <authorList>
            <person name="Fracassetti M."/>
        </authorList>
    </citation>
    <scope>NUCLEOTIDE SEQUENCE [LARGE SCALE GENOMIC DNA]</scope>
</reference>
<evidence type="ECO:0000313" key="4">
    <source>
        <dbReference type="Proteomes" id="UP001497516"/>
    </source>
</evidence>
<keyword evidence="4" id="KW-1185">Reference proteome</keyword>
<organism evidence="3 4">
    <name type="scientific">Linum trigynum</name>
    <dbReference type="NCBI Taxonomy" id="586398"/>
    <lineage>
        <taxon>Eukaryota</taxon>
        <taxon>Viridiplantae</taxon>
        <taxon>Streptophyta</taxon>
        <taxon>Embryophyta</taxon>
        <taxon>Tracheophyta</taxon>
        <taxon>Spermatophyta</taxon>
        <taxon>Magnoliopsida</taxon>
        <taxon>eudicotyledons</taxon>
        <taxon>Gunneridae</taxon>
        <taxon>Pentapetalae</taxon>
        <taxon>rosids</taxon>
        <taxon>fabids</taxon>
        <taxon>Malpighiales</taxon>
        <taxon>Linaceae</taxon>
        <taxon>Linum</taxon>
    </lineage>
</organism>
<keyword evidence="1" id="KW-0732">Signal</keyword>
<gene>
    <name evidence="3" type="ORF">LTRI10_LOCUS44381</name>
</gene>
<accession>A0AAV2G2Y7</accession>
<evidence type="ECO:0000259" key="2">
    <source>
        <dbReference type="PROSITE" id="PS51473"/>
    </source>
</evidence>